<evidence type="ECO:0000256" key="1">
    <source>
        <dbReference type="ARBA" id="ARBA00022490"/>
    </source>
</evidence>
<dbReference type="GO" id="GO:0010608">
    <property type="term" value="P:post-transcriptional regulation of gene expression"/>
    <property type="evidence" value="ECO:0007669"/>
    <property type="project" value="InterPro"/>
</dbReference>
<feature type="region of interest" description="Disordered" evidence="4">
    <location>
        <begin position="1"/>
        <end position="20"/>
    </location>
</feature>
<feature type="compositionally biased region" description="Polar residues" evidence="4">
    <location>
        <begin position="32"/>
        <end position="41"/>
    </location>
</feature>
<organism evidence="6">
    <name type="scientific">Salmonella enterica</name>
    <name type="common">Salmonella choleraesuis</name>
    <dbReference type="NCBI Taxonomy" id="28901"/>
    <lineage>
        <taxon>Bacteria</taxon>
        <taxon>Pseudomonadati</taxon>
        <taxon>Pseudomonadota</taxon>
        <taxon>Gammaproteobacteria</taxon>
        <taxon>Enterobacterales</taxon>
        <taxon>Enterobacteriaceae</taxon>
        <taxon>Salmonella</taxon>
    </lineage>
</organism>
<dbReference type="PANTHER" id="PTHR38106">
    <property type="entry name" value="RNA CHAPERONE PROQ"/>
    <property type="match status" value="1"/>
</dbReference>
<evidence type="ECO:0000256" key="3">
    <source>
        <dbReference type="ARBA" id="ARBA00023186"/>
    </source>
</evidence>
<dbReference type="GO" id="GO:0034057">
    <property type="term" value="F:RNA strand-exchange activity"/>
    <property type="evidence" value="ECO:0007669"/>
    <property type="project" value="InterPro"/>
</dbReference>
<dbReference type="Pfam" id="PF04352">
    <property type="entry name" value="ProQ"/>
    <property type="match status" value="1"/>
</dbReference>
<feature type="compositionally biased region" description="Basic and acidic residues" evidence="4">
    <location>
        <begin position="42"/>
        <end position="61"/>
    </location>
</feature>
<dbReference type="InterPro" id="IPR016103">
    <property type="entry name" value="ProQ/FinO"/>
</dbReference>
<accession>A0A743PBX9</accession>
<sequence length="202" mass="22655">MIAVNINRKSASSQGDTWQDTLRDYKAHMTSKKQPQAQQGAQERDKTISAHKVKPDSDRTPQKSTGVKINASEPQQAKPKPAQERVRPEGMNRRQWKNFKHMRRVLTLWPELFDLDNPKPLKVGVLDDIQRDIVARNLTIGAGVLKAAIASYTRRIRYKKAIAAGGSRYDLNGKPCGEITPEQQQTAADDINGTKGDRDNGR</sequence>
<evidence type="ECO:0000313" key="6">
    <source>
        <dbReference type="EMBL" id="HAF2128940.1"/>
    </source>
</evidence>
<feature type="region of interest" description="Disordered" evidence="4">
    <location>
        <begin position="170"/>
        <end position="202"/>
    </location>
</feature>
<dbReference type="GO" id="GO:0005829">
    <property type="term" value="C:cytosol"/>
    <property type="evidence" value="ECO:0007669"/>
    <property type="project" value="TreeGrafter"/>
</dbReference>
<keyword evidence="2" id="KW-0694">RNA-binding</keyword>
<dbReference type="PANTHER" id="PTHR38106:SF1">
    <property type="entry name" value="RNA CHAPERONE PROQ"/>
    <property type="match status" value="1"/>
</dbReference>
<dbReference type="Gene3D" id="1.10.1710.10">
    <property type="entry name" value="ProQ/FinO domain"/>
    <property type="match status" value="1"/>
</dbReference>
<protein>
    <submittedName>
        <fullName evidence="6">ProQ/FINO family protein</fullName>
    </submittedName>
</protein>
<dbReference type="InterPro" id="IPR023529">
    <property type="entry name" value="ProQ"/>
</dbReference>
<keyword evidence="3" id="KW-0143">Chaperone</keyword>
<reference evidence="6" key="1">
    <citation type="journal article" date="2018" name="Genome Biol.">
        <title>SKESA: strategic k-mer extension for scrupulous assemblies.</title>
        <authorList>
            <person name="Souvorov A."/>
            <person name="Agarwala R."/>
            <person name="Lipman D.J."/>
        </authorList>
    </citation>
    <scope>NUCLEOTIDE SEQUENCE</scope>
    <source>
        <strain evidence="6">MA.CK_00/00001968</strain>
    </source>
</reference>
<name>A0A743PBX9_SALER</name>
<feature type="domain" description="ProQ/FinO" evidence="5">
    <location>
        <begin position="97"/>
        <end position="202"/>
    </location>
</feature>
<evidence type="ECO:0000259" key="5">
    <source>
        <dbReference type="SMART" id="SM00945"/>
    </source>
</evidence>
<gene>
    <name evidence="6" type="ORF">G9F27_003135</name>
</gene>
<feature type="compositionally biased region" description="Basic and acidic residues" evidence="4">
    <location>
        <begin position="81"/>
        <end position="92"/>
    </location>
</feature>
<keyword evidence="1" id="KW-0963">Cytoplasm</keyword>
<feature type="compositionally biased region" description="Polar residues" evidence="4">
    <location>
        <begin position="7"/>
        <end position="20"/>
    </location>
</feature>
<dbReference type="AlphaFoldDB" id="A0A743PBX9"/>
<comment type="caution">
    <text evidence="6">The sequence shown here is derived from an EMBL/GenBank/DDBJ whole genome shotgun (WGS) entry which is preliminary data.</text>
</comment>
<reference evidence="6" key="2">
    <citation type="submission" date="2020-02" db="EMBL/GenBank/DDBJ databases">
        <authorList>
            <consortium name="NCBI Pathogen Detection Project"/>
        </authorList>
    </citation>
    <scope>NUCLEOTIDE SEQUENCE</scope>
    <source>
        <strain evidence="6">MA.CK_00/00001968</strain>
    </source>
</reference>
<dbReference type="SUPFAM" id="SSF48657">
    <property type="entry name" value="FinO-like"/>
    <property type="match status" value="1"/>
</dbReference>
<feature type="region of interest" description="Disordered" evidence="4">
    <location>
        <begin position="25"/>
        <end position="93"/>
    </location>
</feature>
<dbReference type="InterPro" id="IPR036442">
    <property type="entry name" value="ProQ/FinO_sf"/>
</dbReference>
<proteinExistence type="predicted"/>
<evidence type="ECO:0000256" key="4">
    <source>
        <dbReference type="SAM" id="MobiDB-lite"/>
    </source>
</evidence>
<feature type="compositionally biased region" description="Polar residues" evidence="4">
    <location>
        <begin position="62"/>
        <end position="75"/>
    </location>
</feature>
<dbReference type="GO" id="GO:0033592">
    <property type="term" value="F:RNA strand annealing activity"/>
    <property type="evidence" value="ECO:0007669"/>
    <property type="project" value="InterPro"/>
</dbReference>
<dbReference type="SMART" id="SM00945">
    <property type="entry name" value="ProQ"/>
    <property type="match status" value="1"/>
</dbReference>
<evidence type="ECO:0000256" key="2">
    <source>
        <dbReference type="ARBA" id="ARBA00022884"/>
    </source>
</evidence>
<dbReference type="EMBL" id="DAAUQX010000026">
    <property type="protein sequence ID" value="HAF2128940.1"/>
    <property type="molecule type" value="Genomic_DNA"/>
</dbReference>